<gene>
    <name evidence="1" type="ORF">TNO010_520187</name>
</gene>
<evidence type="ECO:0000313" key="2">
    <source>
        <dbReference type="Proteomes" id="UP000490060"/>
    </source>
</evidence>
<protein>
    <submittedName>
        <fullName evidence="1">Uncharacterized protein</fullName>
    </submittedName>
</protein>
<dbReference type="EMBL" id="OENE01000048">
    <property type="protein sequence ID" value="SOU89798.1"/>
    <property type="molecule type" value="Genomic_DNA"/>
</dbReference>
<organism evidence="1 2">
    <name type="scientific">Tenacibaculum finnmarkense genomovar ulcerans</name>
    <dbReference type="NCBI Taxonomy" id="2781388"/>
    <lineage>
        <taxon>Bacteria</taxon>
        <taxon>Pseudomonadati</taxon>
        <taxon>Bacteroidota</taxon>
        <taxon>Flavobacteriia</taxon>
        <taxon>Flavobacteriales</taxon>
        <taxon>Flavobacteriaceae</taxon>
        <taxon>Tenacibaculum</taxon>
        <taxon>Tenacibaculum finnmarkense</taxon>
    </lineage>
</organism>
<reference evidence="1 2" key="1">
    <citation type="submission" date="2017-11" db="EMBL/GenBank/DDBJ databases">
        <authorList>
            <person name="Duchaud E."/>
        </authorList>
    </citation>
    <scope>NUCLEOTIDE SEQUENCE [LARGE SCALE GENOMIC DNA]</scope>
    <source>
        <strain evidence="1 2">TNO010</strain>
    </source>
</reference>
<proteinExistence type="predicted"/>
<sequence length="164" mass="18232">MGMSSSRRYGSPPIQTITMVTTSTESDWKVRHAGSVGAIKWHALGNTYERNMPEINLSSSAGRKKIIIESSKGLNGLYCLGNGLTTLDLTNNPSLVYLSCTDNFLNILDVSKNNRLLQINCKYNSNLTKIHVNQNQLDILNGVTPQPDDWSWIKDPSATYVLKQ</sequence>
<dbReference type="InterPro" id="IPR032675">
    <property type="entry name" value="LRR_dom_sf"/>
</dbReference>
<evidence type="ECO:0000313" key="1">
    <source>
        <dbReference type="EMBL" id="SOU89798.1"/>
    </source>
</evidence>
<dbReference type="Gene3D" id="3.80.10.10">
    <property type="entry name" value="Ribonuclease Inhibitor"/>
    <property type="match status" value="1"/>
</dbReference>
<dbReference type="RefSeq" id="WP_172505898.1">
    <property type="nucleotide sequence ID" value="NZ_OENE01000048.1"/>
</dbReference>
<name>A0A2I2MB82_9FLAO</name>
<dbReference type="AlphaFoldDB" id="A0A2I2MB82"/>
<dbReference type="Proteomes" id="UP000490060">
    <property type="component" value="Unassembled WGS sequence"/>
</dbReference>
<accession>A0A2I2MB82</accession>